<sequence length="286" mass="31779">MCVAGIRFVRTIDERQTTRDRLKPILRRNETMSQSLDVDKLEQEVKAVYRNVATEPDDEFHFEMGRPLAVRLGYPPADLDRIPEDALESFAGVGYHFDLADLQPGERVLDLGSGSGTDAFVAALHVGEAGSVTGLDMTDEQLAKARELRDATGMERVSFEKGYIEDLPFEDESFDVVISNGVINLSAEKDRVFEEVRRVLEPDGRLAISDIISEQRLAESIKTDADLWAACIGGAEQVDDYTSLIEMPGFDVTEVRENTEYEFTSEQAQGACQKYGVKSVSLAARK</sequence>
<proteinExistence type="inferred from homology"/>
<evidence type="ECO:0000313" key="11">
    <source>
        <dbReference type="Proteomes" id="UP000011599"/>
    </source>
</evidence>
<keyword evidence="2" id="KW-0949">S-adenosyl-L-methionine</keyword>
<dbReference type="SUPFAM" id="SSF53335">
    <property type="entry name" value="S-adenosyl-L-methionine-dependent methyltransferases"/>
    <property type="match status" value="1"/>
</dbReference>
<comment type="catalytic activity">
    <reaction evidence="8">
        <text>arsenic triglutathione + 3 [thioredoxin]-dithiol + 3 S-adenosyl-L-methionine = trimethylarsine + 3 [thioredoxin]-disulfide + 3 glutathione + 3 S-adenosyl-L-homocysteine + 3 H(+)</text>
        <dbReference type="Rhea" id="RHEA:69432"/>
        <dbReference type="Rhea" id="RHEA-COMP:10698"/>
        <dbReference type="Rhea" id="RHEA-COMP:10700"/>
        <dbReference type="ChEBI" id="CHEBI:15378"/>
        <dbReference type="ChEBI" id="CHEBI:27130"/>
        <dbReference type="ChEBI" id="CHEBI:29950"/>
        <dbReference type="ChEBI" id="CHEBI:50058"/>
        <dbReference type="ChEBI" id="CHEBI:57856"/>
        <dbReference type="ChEBI" id="CHEBI:57925"/>
        <dbReference type="ChEBI" id="CHEBI:59789"/>
        <dbReference type="ChEBI" id="CHEBI:183640"/>
        <dbReference type="EC" id="2.1.1.137"/>
    </reaction>
</comment>
<evidence type="ECO:0000259" key="9">
    <source>
        <dbReference type="Pfam" id="PF13847"/>
    </source>
</evidence>
<dbReference type="InterPro" id="IPR026669">
    <property type="entry name" value="Arsenite_MeTrfase-like"/>
</dbReference>
<keyword evidence="10" id="KW-0489">Methyltransferase</keyword>
<organism evidence="10 11">
    <name type="scientific">Natronorubrum tibetense GA33</name>
    <dbReference type="NCBI Taxonomy" id="1114856"/>
    <lineage>
        <taxon>Archaea</taxon>
        <taxon>Methanobacteriati</taxon>
        <taxon>Methanobacteriota</taxon>
        <taxon>Stenosarchaea group</taxon>
        <taxon>Halobacteria</taxon>
        <taxon>Halobacteriales</taxon>
        <taxon>Natrialbaceae</taxon>
        <taxon>Natronorubrum</taxon>
    </lineage>
</organism>
<dbReference type="CDD" id="cd02440">
    <property type="entry name" value="AdoMet_MTases"/>
    <property type="match status" value="1"/>
</dbReference>
<dbReference type="PANTHER" id="PTHR43675:SF8">
    <property type="entry name" value="ARSENITE METHYLTRANSFERASE"/>
    <property type="match status" value="1"/>
</dbReference>
<comment type="caution">
    <text evidence="10">The sequence shown here is derived from an EMBL/GenBank/DDBJ whole genome shotgun (WGS) entry which is preliminary data.</text>
</comment>
<comment type="similarity">
    <text evidence="3">Belongs to the methyltransferase superfamily. Arsenite methyltransferase family.</text>
</comment>
<evidence type="ECO:0000256" key="6">
    <source>
        <dbReference type="ARBA" id="ARBA00047941"/>
    </source>
</evidence>
<accession>L9W9J7</accession>
<dbReference type="GO" id="GO:0030791">
    <property type="term" value="F:arsenite methyltransferase activity"/>
    <property type="evidence" value="ECO:0007669"/>
    <property type="project" value="UniProtKB-EC"/>
</dbReference>
<dbReference type="EMBL" id="AOHW01000004">
    <property type="protein sequence ID" value="ELY46129.1"/>
    <property type="molecule type" value="Genomic_DNA"/>
</dbReference>
<name>L9W9J7_9EURY</name>
<evidence type="ECO:0000256" key="5">
    <source>
        <dbReference type="ARBA" id="ARBA00034545"/>
    </source>
</evidence>
<dbReference type="AlphaFoldDB" id="L9W9J7"/>
<dbReference type="InterPro" id="IPR025714">
    <property type="entry name" value="Methyltranfer_dom"/>
</dbReference>
<dbReference type="EC" id="2.1.1.137" evidence="4"/>
<dbReference type="STRING" id="1114856.GCA_000383975_04005"/>
<protein>
    <recommendedName>
        <fullName evidence="5">Arsenite methyltransferase</fullName>
        <ecNumber evidence="4">2.1.1.137</ecNumber>
    </recommendedName>
</protein>
<dbReference type="GO" id="GO:0032259">
    <property type="term" value="P:methylation"/>
    <property type="evidence" value="ECO:0007669"/>
    <property type="project" value="UniProtKB-KW"/>
</dbReference>
<dbReference type="eggNOG" id="arCOG01792">
    <property type="taxonomic scope" value="Archaea"/>
</dbReference>
<dbReference type="InterPro" id="IPR029063">
    <property type="entry name" value="SAM-dependent_MTases_sf"/>
</dbReference>
<comment type="catalytic activity">
    <reaction evidence="6">
        <text>arsenic triglutathione + [thioredoxin]-dithiol + S-adenosyl-L-methionine + 2 H2O = methylarsonous acid + [thioredoxin]-disulfide + 3 glutathione + S-adenosyl-L-homocysteine + H(+)</text>
        <dbReference type="Rhea" id="RHEA:69460"/>
        <dbReference type="Rhea" id="RHEA-COMP:10698"/>
        <dbReference type="Rhea" id="RHEA-COMP:10700"/>
        <dbReference type="ChEBI" id="CHEBI:15377"/>
        <dbReference type="ChEBI" id="CHEBI:15378"/>
        <dbReference type="ChEBI" id="CHEBI:17826"/>
        <dbReference type="ChEBI" id="CHEBI:29950"/>
        <dbReference type="ChEBI" id="CHEBI:50058"/>
        <dbReference type="ChEBI" id="CHEBI:57856"/>
        <dbReference type="ChEBI" id="CHEBI:57925"/>
        <dbReference type="ChEBI" id="CHEBI:59789"/>
        <dbReference type="ChEBI" id="CHEBI:183640"/>
        <dbReference type="EC" id="2.1.1.137"/>
    </reaction>
</comment>
<evidence type="ECO:0000256" key="8">
    <source>
        <dbReference type="ARBA" id="ARBA00048428"/>
    </source>
</evidence>
<evidence type="ECO:0000256" key="4">
    <source>
        <dbReference type="ARBA" id="ARBA00034521"/>
    </source>
</evidence>
<keyword evidence="1 10" id="KW-0808">Transferase</keyword>
<evidence type="ECO:0000256" key="1">
    <source>
        <dbReference type="ARBA" id="ARBA00022679"/>
    </source>
</evidence>
<evidence type="ECO:0000256" key="7">
    <source>
        <dbReference type="ARBA" id="ARBA00047943"/>
    </source>
</evidence>
<dbReference type="Gene3D" id="3.40.50.150">
    <property type="entry name" value="Vaccinia Virus protein VP39"/>
    <property type="match status" value="1"/>
</dbReference>
<reference evidence="10 11" key="1">
    <citation type="journal article" date="2014" name="PLoS Genet.">
        <title>Phylogenetically driven sequencing of extremely halophilic archaea reveals strategies for static and dynamic osmo-response.</title>
        <authorList>
            <person name="Becker E.A."/>
            <person name="Seitzer P.M."/>
            <person name="Tritt A."/>
            <person name="Larsen D."/>
            <person name="Krusor M."/>
            <person name="Yao A.I."/>
            <person name="Wu D."/>
            <person name="Madern D."/>
            <person name="Eisen J.A."/>
            <person name="Darling A.E."/>
            <person name="Facciotti M.T."/>
        </authorList>
    </citation>
    <scope>NUCLEOTIDE SEQUENCE [LARGE SCALE GENOMIC DNA]</scope>
    <source>
        <strain evidence="10 11">GA33</strain>
    </source>
</reference>
<gene>
    <name evidence="10" type="ORF">C496_01141</name>
</gene>
<dbReference type="Pfam" id="PF13847">
    <property type="entry name" value="Methyltransf_31"/>
    <property type="match status" value="1"/>
</dbReference>
<keyword evidence="11" id="KW-1185">Reference proteome</keyword>
<dbReference type="PATRIC" id="fig|1114856.3.peg.237"/>
<evidence type="ECO:0000256" key="3">
    <source>
        <dbReference type="ARBA" id="ARBA00034487"/>
    </source>
</evidence>
<dbReference type="Proteomes" id="UP000011599">
    <property type="component" value="Unassembled WGS sequence"/>
</dbReference>
<comment type="catalytic activity">
    <reaction evidence="7">
        <text>arsenic triglutathione + 2 [thioredoxin]-dithiol + 2 S-adenosyl-L-methionine + H2O = dimethylarsinous acid + 2 [thioredoxin]-disulfide + 3 glutathione + 2 S-adenosyl-L-homocysteine + 2 H(+)</text>
        <dbReference type="Rhea" id="RHEA:69464"/>
        <dbReference type="Rhea" id="RHEA-COMP:10698"/>
        <dbReference type="Rhea" id="RHEA-COMP:10700"/>
        <dbReference type="ChEBI" id="CHEBI:15377"/>
        <dbReference type="ChEBI" id="CHEBI:15378"/>
        <dbReference type="ChEBI" id="CHEBI:23808"/>
        <dbReference type="ChEBI" id="CHEBI:29950"/>
        <dbReference type="ChEBI" id="CHEBI:50058"/>
        <dbReference type="ChEBI" id="CHEBI:57856"/>
        <dbReference type="ChEBI" id="CHEBI:57925"/>
        <dbReference type="ChEBI" id="CHEBI:59789"/>
        <dbReference type="ChEBI" id="CHEBI:183640"/>
        <dbReference type="EC" id="2.1.1.137"/>
    </reaction>
</comment>
<evidence type="ECO:0000256" key="2">
    <source>
        <dbReference type="ARBA" id="ARBA00022691"/>
    </source>
</evidence>
<feature type="domain" description="Methyltransferase" evidence="9">
    <location>
        <begin position="103"/>
        <end position="246"/>
    </location>
</feature>
<dbReference type="PANTHER" id="PTHR43675">
    <property type="entry name" value="ARSENITE METHYLTRANSFERASE"/>
    <property type="match status" value="1"/>
</dbReference>
<evidence type="ECO:0000313" key="10">
    <source>
        <dbReference type="EMBL" id="ELY46129.1"/>
    </source>
</evidence>